<dbReference type="AlphaFoldDB" id="A0A841GU47"/>
<protein>
    <submittedName>
        <fullName evidence="1">Phage-related protein</fullName>
    </submittedName>
</protein>
<dbReference type="InterPro" id="IPR035093">
    <property type="entry name" value="RelE/ParE_toxin_dom_sf"/>
</dbReference>
<organism evidence="1 2">
    <name type="scientific">Longimicrobium terrae</name>
    <dbReference type="NCBI Taxonomy" id="1639882"/>
    <lineage>
        <taxon>Bacteria</taxon>
        <taxon>Pseudomonadati</taxon>
        <taxon>Gemmatimonadota</taxon>
        <taxon>Longimicrobiia</taxon>
        <taxon>Longimicrobiales</taxon>
        <taxon>Longimicrobiaceae</taxon>
        <taxon>Longimicrobium</taxon>
    </lineage>
</organism>
<keyword evidence="2" id="KW-1185">Reference proteome</keyword>
<proteinExistence type="predicted"/>
<dbReference type="RefSeq" id="WP_170031208.1">
    <property type="nucleotide sequence ID" value="NZ_JABDTL010000001.1"/>
</dbReference>
<gene>
    <name evidence="1" type="ORF">HNQ61_000419</name>
</gene>
<dbReference type="Pfam" id="PF05973">
    <property type="entry name" value="Gp49"/>
    <property type="match status" value="1"/>
</dbReference>
<evidence type="ECO:0000313" key="2">
    <source>
        <dbReference type="Proteomes" id="UP000582837"/>
    </source>
</evidence>
<dbReference type="Gene3D" id="3.30.2310.20">
    <property type="entry name" value="RelE-like"/>
    <property type="match status" value="1"/>
</dbReference>
<name>A0A841GU47_9BACT</name>
<evidence type="ECO:0000313" key="1">
    <source>
        <dbReference type="EMBL" id="MBB6068808.1"/>
    </source>
</evidence>
<sequence>MREIVFYRTPSGRSPVQDFLDDLSPDAADRIGDTLQAIATSDQISAQVLKKLAGTDGLWELRIRHDGSAFRLLSFWDGTRIIVLLSAFSKKSEKTPVLEIQVAQRRRRDYVNRKGHNG</sequence>
<dbReference type="EMBL" id="JACHIA010000001">
    <property type="protein sequence ID" value="MBB6068808.1"/>
    <property type="molecule type" value="Genomic_DNA"/>
</dbReference>
<accession>A0A841GU47</accession>
<comment type="caution">
    <text evidence="1">The sequence shown here is derived from an EMBL/GenBank/DDBJ whole genome shotgun (WGS) entry which is preliminary data.</text>
</comment>
<dbReference type="Proteomes" id="UP000582837">
    <property type="component" value="Unassembled WGS sequence"/>
</dbReference>
<reference evidence="1 2" key="1">
    <citation type="submission" date="2020-08" db="EMBL/GenBank/DDBJ databases">
        <title>Genomic Encyclopedia of Type Strains, Phase IV (KMG-IV): sequencing the most valuable type-strain genomes for metagenomic binning, comparative biology and taxonomic classification.</title>
        <authorList>
            <person name="Goeker M."/>
        </authorList>
    </citation>
    <scope>NUCLEOTIDE SEQUENCE [LARGE SCALE GENOMIC DNA]</scope>
    <source>
        <strain evidence="1 2">DSM 29007</strain>
    </source>
</reference>
<dbReference type="InterPro" id="IPR009241">
    <property type="entry name" value="HigB-like"/>
</dbReference>